<protein>
    <recommendedName>
        <fullName evidence="1">Ig-like domain-containing protein</fullName>
    </recommendedName>
</protein>
<dbReference type="AlphaFoldDB" id="A0A669CUM5"/>
<evidence type="ECO:0000313" key="3">
    <source>
        <dbReference type="Proteomes" id="UP000005207"/>
    </source>
</evidence>
<dbReference type="Pfam" id="PF07679">
    <property type="entry name" value="I-set"/>
    <property type="match status" value="1"/>
</dbReference>
<evidence type="ECO:0000259" key="1">
    <source>
        <dbReference type="PROSITE" id="PS50835"/>
    </source>
</evidence>
<accession>A0A669CUM5</accession>
<dbReference type="GeneTree" id="ENSGT00940000177359"/>
<dbReference type="Gene3D" id="2.60.40.10">
    <property type="entry name" value="Immunoglobulins"/>
    <property type="match status" value="1"/>
</dbReference>
<proteinExistence type="predicted"/>
<dbReference type="InParanoid" id="A0A669CUM5"/>
<sequence>MILLLHSYPVFKSDVINHVWAQPPLQVPKSKITAVSLRVKNCLNSFVLNKIFSVAVYRERIGKNSSVVFNPAVYTDTGVYELRCGDRRVDVQVKVVMSSERCVSEGDAVSLPCYFSTTGKARWSRNSWEVTGAAEGRLSLSPDWVSHGNFSLTLKQAQKDDQGDYFCYIQDEVVIAVRLTVTGQRSLDQSSSTLTNDNNDHSHILD</sequence>
<dbReference type="InterPro" id="IPR013098">
    <property type="entry name" value="Ig_I-set"/>
</dbReference>
<dbReference type="InterPro" id="IPR003599">
    <property type="entry name" value="Ig_sub"/>
</dbReference>
<reference evidence="2" key="2">
    <citation type="submission" date="2025-08" db="UniProtKB">
        <authorList>
            <consortium name="Ensembl"/>
        </authorList>
    </citation>
    <scope>IDENTIFICATION</scope>
</reference>
<dbReference type="Ensembl" id="ENSONIT00000064014.1">
    <property type="protein sequence ID" value="ENSONIP00000050438.1"/>
    <property type="gene ID" value="ENSONIG00000037999.1"/>
</dbReference>
<dbReference type="InterPro" id="IPR007110">
    <property type="entry name" value="Ig-like_dom"/>
</dbReference>
<dbReference type="InterPro" id="IPR036179">
    <property type="entry name" value="Ig-like_dom_sf"/>
</dbReference>
<dbReference type="PROSITE" id="PS50835">
    <property type="entry name" value="IG_LIKE"/>
    <property type="match status" value="1"/>
</dbReference>
<dbReference type="SMART" id="SM00409">
    <property type="entry name" value="IG"/>
    <property type="match status" value="1"/>
</dbReference>
<reference evidence="2" key="3">
    <citation type="submission" date="2025-09" db="UniProtKB">
        <authorList>
            <consortium name="Ensembl"/>
        </authorList>
    </citation>
    <scope>IDENTIFICATION</scope>
</reference>
<dbReference type="SUPFAM" id="SSF48726">
    <property type="entry name" value="Immunoglobulin"/>
    <property type="match status" value="1"/>
</dbReference>
<evidence type="ECO:0000313" key="2">
    <source>
        <dbReference type="Ensembl" id="ENSONIP00000050438.1"/>
    </source>
</evidence>
<feature type="domain" description="Ig-like" evidence="1">
    <location>
        <begin position="71"/>
        <end position="182"/>
    </location>
</feature>
<reference evidence="3" key="1">
    <citation type="submission" date="2012-01" db="EMBL/GenBank/DDBJ databases">
        <title>The Genome Sequence of Oreochromis niloticus (Nile Tilapia).</title>
        <authorList>
            <consortium name="Broad Institute Genome Assembly Team"/>
            <consortium name="Broad Institute Sequencing Platform"/>
            <person name="Di Palma F."/>
            <person name="Johnson J."/>
            <person name="Lander E.S."/>
            <person name="Lindblad-Toh K."/>
        </authorList>
    </citation>
    <scope>NUCLEOTIDE SEQUENCE [LARGE SCALE GENOMIC DNA]</scope>
</reference>
<dbReference type="InterPro" id="IPR013783">
    <property type="entry name" value="Ig-like_fold"/>
</dbReference>
<dbReference type="Proteomes" id="UP000005207">
    <property type="component" value="Linkage group LG3"/>
</dbReference>
<keyword evidence="3" id="KW-1185">Reference proteome</keyword>
<organism evidence="2 3">
    <name type="scientific">Oreochromis niloticus</name>
    <name type="common">Nile tilapia</name>
    <name type="synonym">Tilapia nilotica</name>
    <dbReference type="NCBI Taxonomy" id="8128"/>
    <lineage>
        <taxon>Eukaryota</taxon>
        <taxon>Metazoa</taxon>
        <taxon>Chordata</taxon>
        <taxon>Craniata</taxon>
        <taxon>Vertebrata</taxon>
        <taxon>Euteleostomi</taxon>
        <taxon>Actinopterygii</taxon>
        <taxon>Neopterygii</taxon>
        <taxon>Teleostei</taxon>
        <taxon>Neoteleostei</taxon>
        <taxon>Acanthomorphata</taxon>
        <taxon>Ovalentaria</taxon>
        <taxon>Cichlomorphae</taxon>
        <taxon>Cichliformes</taxon>
        <taxon>Cichlidae</taxon>
        <taxon>African cichlids</taxon>
        <taxon>Pseudocrenilabrinae</taxon>
        <taxon>Oreochromini</taxon>
        <taxon>Oreochromis</taxon>
    </lineage>
</organism>
<name>A0A669CUM5_ORENI</name>